<dbReference type="EMBL" id="LN736363">
    <property type="protein sequence ID" value="CEP61908.1"/>
    <property type="molecule type" value="Genomic_DNA"/>
</dbReference>
<feature type="compositionally biased region" description="Polar residues" evidence="1">
    <location>
        <begin position="1"/>
        <end position="13"/>
    </location>
</feature>
<dbReference type="Proteomes" id="UP000054304">
    <property type="component" value="Unassembled WGS sequence"/>
</dbReference>
<protein>
    <submittedName>
        <fullName evidence="2">LALA0S04e03400g1_1</fullName>
    </submittedName>
</protein>
<organism evidence="2 3">
    <name type="scientific">Lachancea lanzarotensis</name>
    <dbReference type="NCBI Taxonomy" id="1245769"/>
    <lineage>
        <taxon>Eukaryota</taxon>
        <taxon>Fungi</taxon>
        <taxon>Dikarya</taxon>
        <taxon>Ascomycota</taxon>
        <taxon>Saccharomycotina</taxon>
        <taxon>Saccharomycetes</taxon>
        <taxon>Saccharomycetales</taxon>
        <taxon>Saccharomycetaceae</taxon>
        <taxon>Lachancea</taxon>
    </lineage>
</organism>
<dbReference type="RefSeq" id="XP_022628140.1">
    <property type="nucleotide sequence ID" value="XM_022772701.1"/>
</dbReference>
<name>A0A0C7N5Q4_9SACH</name>
<dbReference type="Pfam" id="PF17242">
    <property type="entry name" value="DUF5315"/>
    <property type="match status" value="1"/>
</dbReference>
<gene>
    <name evidence="2" type="ORF">LALA0_S04e03400g</name>
</gene>
<dbReference type="OrthoDB" id="4065597at2759"/>
<keyword evidence="3" id="KW-1185">Reference proteome</keyword>
<dbReference type="AlphaFoldDB" id="A0A0C7N5Q4"/>
<accession>A0A0C7N5Q4</accession>
<evidence type="ECO:0000313" key="2">
    <source>
        <dbReference type="EMBL" id="CEP61908.1"/>
    </source>
</evidence>
<feature type="compositionally biased region" description="Basic and acidic residues" evidence="1">
    <location>
        <begin position="116"/>
        <end position="125"/>
    </location>
</feature>
<dbReference type="GeneID" id="34685351"/>
<evidence type="ECO:0000313" key="3">
    <source>
        <dbReference type="Proteomes" id="UP000054304"/>
    </source>
</evidence>
<feature type="region of interest" description="Disordered" evidence="1">
    <location>
        <begin position="102"/>
        <end position="126"/>
    </location>
</feature>
<feature type="region of interest" description="Disordered" evidence="1">
    <location>
        <begin position="1"/>
        <end position="55"/>
    </location>
</feature>
<sequence>MNSTSESRLSTGDFQDKKTGETTTNGVPSGPPVRTLPQQTEEQLEATPHTDYQDKLWTQIDVLDDVRRMAREKDASGGFPAGFEPQLKELRKAHVKLLHTMKTRRDASEQNDNGDNNDKDNEEQMRLVADVTRCLRGLRD</sequence>
<evidence type="ECO:0000256" key="1">
    <source>
        <dbReference type="SAM" id="MobiDB-lite"/>
    </source>
</evidence>
<reference evidence="2 3" key="1">
    <citation type="submission" date="2014-12" db="EMBL/GenBank/DDBJ databases">
        <authorList>
            <person name="Neuveglise Cecile"/>
        </authorList>
    </citation>
    <scope>NUCLEOTIDE SEQUENCE [LARGE SCALE GENOMIC DNA]</scope>
    <source>
        <strain evidence="2 3">CBS 12615</strain>
    </source>
</reference>
<dbReference type="HOGENOM" id="CLU_1875803_0_0_1"/>
<proteinExistence type="predicted"/>